<dbReference type="Pfam" id="PF00237">
    <property type="entry name" value="Ribosomal_L22"/>
    <property type="match status" value="1"/>
</dbReference>
<comment type="function">
    <text evidence="7 10">This protein binds specifically to 23S rRNA; its binding is stimulated by other ribosomal proteins, e.g., L4, L17, and L20. It is important during the early stages of 50S assembly. It makes multiple contacts with different domains of the 23S rRNA in the assembled 50S subunit and ribosome.</text>
</comment>
<dbReference type="OMA" id="KRIQPRA"/>
<protein>
    <recommendedName>
        <fullName evidence="6 7">Large ribosomal subunit protein uL22</fullName>
    </recommendedName>
</protein>
<keyword evidence="3 7" id="KW-0694">RNA-binding</keyword>
<evidence type="ECO:0000256" key="3">
    <source>
        <dbReference type="ARBA" id="ARBA00022884"/>
    </source>
</evidence>
<comment type="subunit">
    <text evidence="7 9">Part of the 50S ribosomal subunit.</text>
</comment>
<keyword evidence="2 7" id="KW-0699">rRNA-binding</keyword>
<evidence type="ECO:0000256" key="7">
    <source>
        <dbReference type="HAMAP-Rule" id="MF_01331"/>
    </source>
</evidence>
<dbReference type="InterPro" id="IPR036394">
    <property type="entry name" value="Ribosomal_uL22_sf"/>
</dbReference>
<dbReference type="InterPro" id="IPR047867">
    <property type="entry name" value="Ribosomal_uL22_bac/org-type"/>
</dbReference>
<keyword evidence="5 7" id="KW-0687">Ribonucleoprotein</keyword>
<evidence type="ECO:0000256" key="8">
    <source>
        <dbReference type="RuleBase" id="RU004005"/>
    </source>
</evidence>
<dbReference type="Proteomes" id="UP000260363">
    <property type="component" value="Chromosome"/>
</dbReference>
<dbReference type="PANTHER" id="PTHR13501">
    <property type="entry name" value="CHLOROPLAST 50S RIBOSOMAL PROTEIN L22-RELATED"/>
    <property type="match status" value="1"/>
</dbReference>
<reference evidence="11 12" key="1">
    <citation type="submission" date="2014-02" db="EMBL/GenBank/DDBJ databases">
        <authorList>
            <person name="Chen C."/>
            <person name="Conrad T.A."/>
            <person name="Zhou Z."/>
            <person name="Lai Z."/>
            <person name="Zhong G."/>
        </authorList>
    </citation>
    <scope>NUCLEOTIDE SEQUENCE [LARGE SCALE GENOMIC DNA]</scope>
    <source>
        <strain evidence="11 12">Nigg3-28</strain>
    </source>
</reference>
<comment type="function">
    <text evidence="7">The globular domain of the protein is located near the polypeptide exit tunnel on the outside of the subunit, while an extended beta-hairpin is found that lines the wall of the exit tunnel in the center of the 70S ribosome.</text>
</comment>
<dbReference type="GeneID" id="1246177"/>
<dbReference type="PANTHER" id="PTHR13501:SF8">
    <property type="entry name" value="LARGE RIBOSOMAL SUBUNIT PROTEIN UL22M"/>
    <property type="match status" value="1"/>
</dbReference>
<keyword evidence="4 7" id="KW-0689">Ribosomal protein</keyword>
<dbReference type="HAMAP" id="MF_01331_B">
    <property type="entry name" value="Ribosomal_uL22_B"/>
    <property type="match status" value="1"/>
</dbReference>
<dbReference type="GO" id="GO:0022625">
    <property type="term" value="C:cytosolic large ribosomal subunit"/>
    <property type="evidence" value="ECO:0007669"/>
    <property type="project" value="TreeGrafter"/>
</dbReference>
<proteinExistence type="inferred from homology"/>
<gene>
    <name evidence="7" type="primary">rplV</name>
    <name evidence="11" type="ORF">BD36_04355</name>
</gene>
<evidence type="ECO:0000256" key="4">
    <source>
        <dbReference type="ARBA" id="ARBA00022980"/>
    </source>
</evidence>
<dbReference type="SMR" id="A0A069ZR47"/>
<dbReference type="EMBL" id="CP007217">
    <property type="protein sequence ID" value="AJR10876.1"/>
    <property type="molecule type" value="Genomic_DNA"/>
</dbReference>
<sequence length="111" mass="12366">MFKATARYIRVQPRKARLAAGLMRNRSVVEAQQQLSFSQMKAGRCLKKVLDSAVANAESNENVKRENLCVVEVRVDAGPMFKRVKSKSRGGRAPVLKRTSHLTVIVGERGQ</sequence>
<evidence type="ECO:0000256" key="10">
    <source>
        <dbReference type="RuleBase" id="RU004008"/>
    </source>
</evidence>
<accession>A0A069ZR47</accession>
<dbReference type="STRING" id="83560.NC80_04090"/>
<dbReference type="PATRIC" id="fig|243161.6.peg.868"/>
<dbReference type="InterPro" id="IPR005727">
    <property type="entry name" value="Ribosomal_uL22_bac/chlpt-type"/>
</dbReference>
<dbReference type="KEGG" id="cmg:NC81_04110"/>
<dbReference type="InterPro" id="IPR001063">
    <property type="entry name" value="Ribosomal_uL22"/>
</dbReference>
<evidence type="ECO:0000313" key="12">
    <source>
        <dbReference type="Proteomes" id="UP000260363"/>
    </source>
</evidence>
<name>A0A069ZR47_CHLMR</name>
<evidence type="ECO:0000256" key="9">
    <source>
        <dbReference type="RuleBase" id="RU004006"/>
    </source>
</evidence>
<dbReference type="SUPFAM" id="SSF54843">
    <property type="entry name" value="Ribosomal protein L22"/>
    <property type="match status" value="1"/>
</dbReference>
<dbReference type="KEGG" id="cmx:DNC_04120"/>
<evidence type="ECO:0000313" key="11">
    <source>
        <dbReference type="EMBL" id="AJR10876.1"/>
    </source>
</evidence>
<dbReference type="RefSeq" id="WP_010231638.1">
    <property type="nucleotide sequence ID" value="NZ_CP007217.1"/>
</dbReference>
<dbReference type="GO" id="GO:0006412">
    <property type="term" value="P:translation"/>
    <property type="evidence" value="ECO:0007669"/>
    <property type="project" value="UniProtKB-UniRule"/>
</dbReference>
<dbReference type="GO" id="GO:0019843">
    <property type="term" value="F:rRNA binding"/>
    <property type="evidence" value="ECO:0007669"/>
    <property type="project" value="UniProtKB-UniRule"/>
</dbReference>
<dbReference type="KEGG" id="cmm:NC80_04090"/>
<evidence type="ECO:0000256" key="6">
    <source>
        <dbReference type="ARBA" id="ARBA00035207"/>
    </source>
</evidence>
<organism evidence="11 12">
    <name type="scientific">Chlamydia muridarum</name>
    <dbReference type="NCBI Taxonomy" id="83560"/>
    <lineage>
        <taxon>Bacteria</taxon>
        <taxon>Pseudomonadati</taxon>
        <taxon>Chlamydiota</taxon>
        <taxon>Chlamydiia</taxon>
        <taxon>Chlamydiales</taxon>
        <taxon>Chlamydiaceae</taxon>
        <taxon>Chlamydia/Chlamydophila group</taxon>
        <taxon>Chlamydia</taxon>
    </lineage>
</organism>
<dbReference type="GO" id="GO:0003735">
    <property type="term" value="F:structural constituent of ribosome"/>
    <property type="evidence" value="ECO:0007669"/>
    <property type="project" value="InterPro"/>
</dbReference>
<dbReference type="AlphaFoldDB" id="A0A069ZR47"/>
<dbReference type="NCBIfam" id="TIGR01044">
    <property type="entry name" value="rplV_bact"/>
    <property type="match status" value="1"/>
</dbReference>
<evidence type="ECO:0000256" key="1">
    <source>
        <dbReference type="ARBA" id="ARBA00009451"/>
    </source>
</evidence>
<dbReference type="Gene3D" id="3.90.470.10">
    <property type="entry name" value="Ribosomal protein L22/L17"/>
    <property type="match status" value="1"/>
</dbReference>
<evidence type="ECO:0000256" key="5">
    <source>
        <dbReference type="ARBA" id="ARBA00023274"/>
    </source>
</evidence>
<evidence type="ECO:0000256" key="2">
    <source>
        <dbReference type="ARBA" id="ARBA00022730"/>
    </source>
</evidence>
<comment type="similarity">
    <text evidence="1 7 8">Belongs to the universal ribosomal protein uL22 family.</text>
</comment>